<name>A0ABN7C2B7_9GAMM</name>
<protein>
    <recommendedName>
        <fullName evidence="3">Restriction alleviation protein, Lar family</fullName>
    </recommendedName>
</protein>
<evidence type="ECO:0000313" key="1">
    <source>
        <dbReference type="EMBL" id="BET96501.1"/>
    </source>
</evidence>
<keyword evidence="2" id="KW-1185">Reference proteome</keyword>
<dbReference type="Pfam" id="PF14354">
    <property type="entry name" value="Lar_restr_allev"/>
    <property type="match status" value="1"/>
</dbReference>
<evidence type="ECO:0008006" key="3">
    <source>
        <dbReference type="Google" id="ProtNLM"/>
    </source>
</evidence>
<organism evidence="1 2">
    <name type="scientific">Xenorhabdus taiwanensis</name>
    <dbReference type="NCBI Taxonomy" id="3085177"/>
    <lineage>
        <taxon>Bacteria</taxon>
        <taxon>Pseudomonadati</taxon>
        <taxon>Pseudomonadota</taxon>
        <taxon>Gammaproteobacteria</taxon>
        <taxon>Enterobacterales</taxon>
        <taxon>Morganellaceae</taxon>
        <taxon>Xenorhabdus</taxon>
    </lineage>
</organism>
<gene>
    <name evidence="1" type="ORF">TCT1_14220</name>
</gene>
<accession>A0ABN7C2B7</accession>
<proteinExistence type="predicted"/>
<dbReference type="InterPro" id="IPR019908">
    <property type="entry name" value="Toxin_RalR"/>
</dbReference>
<sequence>MRQKIKPCPFCGRNNVDIGYVGDESIGEHDAWIECLDCDARGSASYGNESKYNACKNAIKLWNKREG</sequence>
<dbReference type="NCBIfam" id="TIGR03655">
    <property type="entry name" value="anti_R_Lar"/>
    <property type="match status" value="1"/>
</dbReference>
<dbReference type="Proteomes" id="UP001529514">
    <property type="component" value="Chromosome"/>
</dbReference>
<dbReference type="RefSeq" id="WP_374053277.1">
    <property type="nucleotide sequence ID" value="NZ_AP028978.1"/>
</dbReference>
<reference evidence="1 2" key="1">
    <citation type="submission" date="2023-10" db="EMBL/GenBank/DDBJ databases">
        <title>Xenorhabdus taiwanensis sp. nov., a symbiotic bacterium associated with the entomopathogenic nematode Steinernema taiwanensis.</title>
        <authorList>
            <person name="Tseng C.T."/>
            <person name="Shu H.Y."/>
            <person name="Chen M.H."/>
            <person name="Fang Y.J."/>
            <person name="Wu T.L."/>
            <person name="Lin Y.C."/>
            <person name="Huang C.J."/>
        </authorList>
    </citation>
    <scope>NUCLEOTIDE SEQUENCE [LARGE SCALE GENOMIC DNA]</scope>
    <source>
        <strain evidence="1 2">TCT-1</strain>
    </source>
</reference>
<dbReference type="EMBL" id="AP028978">
    <property type="protein sequence ID" value="BET96501.1"/>
    <property type="molecule type" value="Genomic_DNA"/>
</dbReference>
<evidence type="ECO:0000313" key="2">
    <source>
        <dbReference type="Proteomes" id="UP001529514"/>
    </source>
</evidence>